<organism evidence="7 8">
    <name type="scientific">Helianthus annuus</name>
    <name type="common">Common sunflower</name>
    <dbReference type="NCBI Taxonomy" id="4232"/>
    <lineage>
        <taxon>Eukaryota</taxon>
        <taxon>Viridiplantae</taxon>
        <taxon>Streptophyta</taxon>
        <taxon>Embryophyta</taxon>
        <taxon>Tracheophyta</taxon>
        <taxon>Spermatophyta</taxon>
        <taxon>Magnoliopsida</taxon>
        <taxon>eudicotyledons</taxon>
        <taxon>Gunneridae</taxon>
        <taxon>Pentapetalae</taxon>
        <taxon>asterids</taxon>
        <taxon>campanulids</taxon>
        <taxon>Asterales</taxon>
        <taxon>Asteraceae</taxon>
        <taxon>Asteroideae</taxon>
        <taxon>Heliantheae alliance</taxon>
        <taxon>Heliantheae</taxon>
        <taxon>Helianthus</taxon>
    </lineage>
</organism>
<evidence type="ECO:0000256" key="1">
    <source>
        <dbReference type="ARBA" id="ARBA00004474"/>
    </source>
</evidence>
<dbReference type="GO" id="GO:0010117">
    <property type="term" value="P:photoprotection"/>
    <property type="evidence" value="ECO:0000318"/>
    <property type="project" value="GO_Central"/>
</dbReference>
<gene>
    <name evidence="7" type="ORF">HannXRQ_Chr13g0394891</name>
    <name evidence="6" type="ORF">HanXRQr2_Chr13g0578411</name>
</gene>
<reference evidence="7" key="2">
    <citation type="submission" date="2017-02" db="EMBL/GenBank/DDBJ databases">
        <title>Sunflower complete genome.</title>
        <authorList>
            <person name="Langlade N."/>
            <person name="Munos S."/>
        </authorList>
    </citation>
    <scope>NUCLEOTIDE SEQUENCE [LARGE SCALE GENOMIC DNA]</scope>
    <source>
        <tissue evidence="7">Leaves</tissue>
    </source>
</reference>
<dbReference type="OMA" id="PDEWGDR"/>
<dbReference type="STRING" id="4232.A0A251SR52"/>
<keyword evidence="3" id="KW-0809">Transit peptide</keyword>
<dbReference type="InParanoid" id="A0A251SR52"/>
<evidence type="ECO:0000256" key="4">
    <source>
        <dbReference type="SAM" id="MobiDB-lite"/>
    </source>
</evidence>
<evidence type="ECO:0000256" key="3">
    <source>
        <dbReference type="ARBA" id="ARBA00022946"/>
    </source>
</evidence>
<dbReference type="InterPro" id="IPR039633">
    <property type="entry name" value="PAP"/>
</dbReference>
<feature type="compositionally biased region" description="Polar residues" evidence="4">
    <location>
        <begin position="38"/>
        <end position="51"/>
    </location>
</feature>
<protein>
    <submittedName>
        <fullName evidence="6">Plastid-lipid-associated protein</fullName>
    </submittedName>
    <submittedName>
        <fullName evidence="7">Putative plastid lipid-associated protein</fullName>
    </submittedName>
</protein>
<evidence type="ECO:0000259" key="5">
    <source>
        <dbReference type="Pfam" id="PF04755"/>
    </source>
</evidence>
<feature type="compositionally biased region" description="Low complexity" evidence="4">
    <location>
        <begin position="10"/>
        <end position="28"/>
    </location>
</feature>
<comment type="subcellular location">
    <subcellularLocation>
        <location evidence="1">Plastid</location>
    </subcellularLocation>
</comment>
<keyword evidence="8" id="KW-1185">Reference proteome</keyword>
<dbReference type="InterPro" id="IPR006843">
    <property type="entry name" value="PAP/fibrillin_dom"/>
</dbReference>
<reference evidence="6 8" key="1">
    <citation type="journal article" date="2017" name="Nature">
        <title>The sunflower genome provides insights into oil metabolism, flowering and Asterid evolution.</title>
        <authorList>
            <person name="Badouin H."/>
            <person name="Gouzy J."/>
            <person name="Grassa C.J."/>
            <person name="Murat F."/>
            <person name="Staton S.E."/>
            <person name="Cottret L."/>
            <person name="Lelandais-Briere C."/>
            <person name="Owens G.L."/>
            <person name="Carrere S."/>
            <person name="Mayjonade B."/>
            <person name="Legrand L."/>
            <person name="Gill N."/>
            <person name="Kane N.C."/>
            <person name="Bowers J.E."/>
            <person name="Hubner S."/>
            <person name="Bellec A."/>
            <person name="Berard A."/>
            <person name="Berges H."/>
            <person name="Blanchet N."/>
            <person name="Boniface M.C."/>
            <person name="Brunel D."/>
            <person name="Catrice O."/>
            <person name="Chaidir N."/>
            <person name="Claudel C."/>
            <person name="Donnadieu C."/>
            <person name="Faraut T."/>
            <person name="Fievet G."/>
            <person name="Helmstetter N."/>
            <person name="King M."/>
            <person name="Knapp S.J."/>
            <person name="Lai Z."/>
            <person name="Le Paslier M.C."/>
            <person name="Lippi Y."/>
            <person name="Lorenzon L."/>
            <person name="Mandel J.R."/>
            <person name="Marage G."/>
            <person name="Marchand G."/>
            <person name="Marquand E."/>
            <person name="Bret-Mestries E."/>
            <person name="Morien E."/>
            <person name="Nambeesan S."/>
            <person name="Nguyen T."/>
            <person name="Pegot-Espagnet P."/>
            <person name="Pouilly N."/>
            <person name="Raftis F."/>
            <person name="Sallet E."/>
            <person name="Schiex T."/>
            <person name="Thomas J."/>
            <person name="Vandecasteele C."/>
            <person name="Vares D."/>
            <person name="Vear F."/>
            <person name="Vautrin S."/>
            <person name="Crespi M."/>
            <person name="Mangin B."/>
            <person name="Burke J.M."/>
            <person name="Salse J."/>
            <person name="Munos S."/>
            <person name="Vincourt P."/>
            <person name="Rieseberg L.H."/>
            <person name="Langlade N.B."/>
        </authorList>
    </citation>
    <scope>NUCLEOTIDE SEQUENCE [LARGE SCALE GENOMIC DNA]</scope>
    <source>
        <strain evidence="8">cv. SF193</strain>
        <tissue evidence="6">Leaves</tissue>
    </source>
</reference>
<dbReference type="EMBL" id="MNCJ02000328">
    <property type="protein sequence ID" value="KAF5772554.1"/>
    <property type="molecule type" value="Genomic_DNA"/>
</dbReference>
<proteinExistence type="predicted"/>
<keyword evidence="2" id="KW-0934">Plastid</keyword>
<dbReference type="Pfam" id="PF04755">
    <property type="entry name" value="PAP_fibrillin"/>
    <property type="match status" value="2"/>
</dbReference>
<name>A0A251SR52_HELAN</name>
<evidence type="ECO:0000313" key="8">
    <source>
        <dbReference type="Proteomes" id="UP000215914"/>
    </source>
</evidence>
<evidence type="ECO:0000313" key="7">
    <source>
        <dbReference type="EMBL" id="OTG00786.1"/>
    </source>
</evidence>
<evidence type="ECO:0000313" key="6">
    <source>
        <dbReference type="EMBL" id="KAF5772554.1"/>
    </source>
</evidence>
<feature type="domain" description="Plastid lipid-associated protein/fibrillin conserved" evidence="5">
    <location>
        <begin position="76"/>
        <end position="129"/>
    </location>
</feature>
<feature type="region of interest" description="Disordered" evidence="4">
    <location>
        <begin position="1"/>
        <end position="70"/>
    </location>
</feature>
<accession>A0A251SR52</accession>
<reference evidence="6" key="3">
    <citation type="submission" date="2020-06" db="EMBL/GenBank/DDBJ databases">
        <title>Helianthus annuus Genome sequencing and assembly Release 2.</title>
        <authorList>
            <person name="Gouzy J."/>
            <person name="Langlade N."/>
            <person name="Munos S."/>
        </authorList>
    </citation>
    <scope>NUCLEOTIDE SEQUENCE</scope>
    <source>
        <tissue evidence="6">Leaves</tissue>
    </source>
</reference>
<dbReference type="EMBL" id="CM007902">
    <property type="protein sequence ID" value="OTG00786.1"/>
    <property type="molecule type" value="Genomic_DNA"/>
</dbReference>
<dbReference type="Proteomes" id="UP000215914">
    <property type="component" value="Chromosome 13"/>
</dbReference>
<dbReference type="AlphaFoldDB" id="A0A251SR52"/>
<dbReference type="GO" id="GO:0009535">
    <property type="term" value="C:chloroplast thylakoid membrane"/>
    <property type="evidence" value="ECO:0000318"/>
    <property type="project" value="GO_Central"/>
</dbReference>
<dbReference type="Gramene" id="mRNA:HanXRQr2_Chr13g0578411">
    <property type="protein sequence ID" value="mRNA:HanXRQr2_Chr13g0578411"/>
    <property type="gene ID" value="HanXRQr2_Chr13g0578411"/>
</dbReference>
<sequence length="361" mass="40490">MSLIFPNPTTPSSTHRFSTTTTTPRSPTLIRLPHHQNPRTIKLTTTRSSSNIPPPEPETDPLTKLASSDPPVNEDECLVDSVYGTGLGFTASCEEQVEVLELVTRLERVNSTPAPTDAVEVLDGNWVLLCVFFILFYQLAFSSMMSKLNMVVMTSILSAEDLVAFVDNYGSRGTRYHQGFVLVYCIFRDITTSGNWKFSIVLYPKKKNSPLLKLERICQNINTRSSTIENSITFSTPFANFTSTTFANFEVRSPYRIQLEFKERIFQPPKIKSNIDLPENLDIFGRNINLSPVKQSLNPLQEAVANIAGIISGQAPVKVSISRERTKSWLITYLDKDLRVAHGVTLRVFECQSQSQSPSQL</sequence>
<feature type="domain" description="Plastid lipid-associated protein/fibrillin conserved" evidence="5">
    <location>
        <begin position="205"/>
        <end position="344"/>
    </location>
</feature>
<dbReference type="PANTHER" id="PTHR31906">
    <property type="entry name" value="PLASTID-LIPID-ASSOCIATED PROTEIN 4, CHLOROPLASTIC-RELATED"/>
    <property type="match status" value="1"/>
</dbReference>
<evidence type="ECO:0000256" key="2">
    <source>
        <dbReference type="ARBA" id="ARBA00022640"/>
    </source>
</evidence>